<dbReference type="SUPFAM" id="SSF56219">
    <property type="entry name" value="DNase I-like"/>
    <property type="match status" value="1"/>
</dbReference>
<evidence type="ECO:0008006" key="3">
    <source>
        <dbReference type="Google" id="ProtNLM"/>
    </source>
</evidence>
<dbReference type="Proteomes" id="UP001500503">
    <property type="component" value="Unassembled WGS sequence"/>
</dbReference>
<accession>A0ABP8QUS1</accession>
<sequence length="284" mass="30566">MSAASCEFVAVTANLRYGGIDPQTLDDSSLCDTIEALGGLRADVVGLQEIDAGGNPHDIWRNFYRLANELGMHPVLGPSASFKTTTGNHVGILVRTSGGLRVKNQWPASGAAGTKVPWCCAEISVPGMSETLYVYSGHLHARSETERVRVIETLTSLITAGDQLAIWLADNNGYPREPAVSSEELKKLPRHLQLTRCIEGSEGDLTPNYTVCDTLVRAGLLDVAAVLPPSRREPSELCATGKGGARVDRVHAVERLAKTAKRYQQVETGSDHQACAVTFDLSRL</sequence>
<protein>
    <recommendedName>
        <fullName evidence="3">Endonuclease/exonuclease/phosphatase domain-containing protein</fullName>
    </recommendedName>
</protein>
<dbReference type="EMBL" id="BAABHF010000046">
    <property type="protein sequence ID" value="GAA4510783.1"/>
    <property type="molecule type" value="Genomic_DNA"/>
</dbReference>
<name>A0ABP8QUS1_9ACTN</name>
<dbReference type="RefSeq" id="WP_345471931.1">
    <property type="nucleotide sequence ID" value="NZ_BAABHF010000046.1"/>
</dbReference>
<reference evidence="2" key="1">
    <citation type="journal article" date="2019" name="Int. J. Syst. Evol. Microbiol.">
        <title>The Global Catalogue of Microorganisms (GCM) 10K type strain sequencing project: providing services to taxonomists for standard genome sequencing and annotation.</title>
        <authorList>
            <consortium name="The Broad Institute Genomics Platform"/>
            <consortium name="The Broad Institute Genome Sequencing Center for Infectious Disease"/>
            <person name="Wu L."/>
            <person name="Ma J."/>
        </authorList>
    </citation>
    <scope>NUCLEOTIDE SEQUENCE [LARGE SCALE GENOMIC DNA]</scope>
    <source>
        <strain evidence="2">JCM 17933</strain>
    </source>
</reference>
<dbReference type="InterPro" id="IPR036691">
    <property type="entry name" value="Endo/exonu/phosph_ase_sf"/>
</dbReference>
<keyword evidence="2" id="KW-1185">Reference proteome</keyword>
<comment type="caution">
    <text evidence="1">The sequence shown here is derived from an EMBL/GenBank/DDBJ whole genome shotgun (WGS) entry which is preliminary data.</text>
</comment>
<organism evidence="1 2">
    <name type="scientific">Actinoallomurus oryzae</name>
    <dbReference type="NCBI Taxonomy" id="502180"/>
    <lineage>
        <taxon>Bacteria</taxon>
        <taxon>Bacillati</taxon>
        <taxon>Actinomycetota</taxon>
        <taxon>Actinomycetes</taxon>
        <taxon>Streptosporangiales</taxon>
        <taxon>Thermomonosporaceae</taxon>
        <taxon>Actinoallomurus</taxon>
    </lineage>
</organism>
<evidence type="ECO:0000313" key="2">
    <source>
        <dbReference type="Proteomes" id="UP001500503"/>
    </source>
</evidence>
<evidence type="ECO:0000313" key="1">
    <source>
        <dbReference type="EMBL" id="GAA4510783.1"/>
    </source>
</evidence>
<gene>
    <name evidence="1" type="ORF">GCM10023191_073910</name>
</gene>
<dbReference type="Gene3D" id="3.60.10.10">
    <property type="entry name" value="Endonuclease/exonuclease/phosphatase"/>
    <property type="match status" value="1"/>
</dbReference>
<proteinExistence type="predicted"/>